<dbReference type="InterPro" id="IPR018729">
    <property type="entry name" value="DUF2269_transmembrane"/>
</dbReference>
<accession>A0A9X4XK10</accession>
<feature type="transmembrane region" description="Helical" evidence="2">
    <location>
        <begin position="84"/>
        <end position="107"/>
    </location>
</feature>
<evidence type="ECO:0000313" key="3">
    <source>
        <dbReference type="EMBL" id="MTW16498.1"/>
    </source>
</evidence>
<keyword evidence="2" id="KW-0812">Transmembrane</keyword>
<feature type="transmembrane region" description="Helical" evidence="2">
    <location>
        <begin position="6"/>
        <end position="26"/>
    </location>
</feature>
<dbReference type="AlphaFoldDB" id="A0A9X4XK10"/>
<feature type="transmembrane region" description="Helical" evidence="2">
    <location>
        <begin position="133"/>
        <end position="155"/>
    </location>
</feature>
<dbReference type="Pfam" id="PF10027">
    <property type="entry name" value="DUF2269"/>
    <property type="match status" value="1"/>
</dbReference>
<feature type="region of interest" description="Disordered" evidence="1">
    <location>
        <begin position="196"/>
        <end position="216"/>
    </location>
</feature>
<dbReference type="Proteomes" id="UP000438991">
    <property type="component" value="Unassembled WGS sequence"/>
</dbReference>
<evidence type="ECO:0000313" key="4">
    <source>
        <dbReference type="Proteomes" id="UP000438991"/>
    </source>
</evidence>
<dbReference type="EMBL" id="WNKV01000006">
    <property type="protein sequence ID" value="MTW16498.1"/>
    <property type="molecule type" value="Genomic_DNA"/>
</dbReference>
<feature type="transmembrane region" description="Helical" evidence="2">
    <location>
        <begin position="47"/>
        <end position="72"/>
    </location>
</feature>
<reference evidence="3 4" key="1">
    <citation type="submission" date="2019-11" db="EMBL/GenBank/DDBJ databases">
        <title>Whole-genome sequence of Rhodoplanes serenus DSM 18633, type strain.</title>
        <authorList>
            <person name="Kyndt J.A."/>
            <person name="Meyer T.E."/>
        </authorList>
    </citation>
    <scope>NUCLEOTIDE SEQUENCE [LARGE SCALE GENOMIC DNA]</scope>
    <source>
        <strain evidence="3 4">DSM 18633</strain>
    </source>
</reference>
<evidence type="ECO:0000256" key="2">
    <source>
        <dbReference type="SAM" id="Phobius"/>
    </source>
</evidence>
<gene>
    <name evidence="3" type="ORF">GJ689_09760</name>
</gene>
<organism evidence="3 4">
    <name type="scientific">Rhodoplanes serenus</name>
    <dbReference type="NCBI Taxonomy" id="200615"/>
    <lineage>
        <taxon>Bacteria</taxon>
        <taxon>Pseudomonadati</taxon>
        <taxon>Pseudomonadota</taxon>
        <taxon>Alphaproteobacteria</taxon>
        <taxon>Hyphomicrobiales</taxon>
        <taxon>Nitrobacteraceae</taxon>
        <taxon>Rhodoplanes</taxon>
    </lineage>
</organism>
<feature type="transmembrane region" description="Helical" evidence="2">
    <location>
        <begin position="161"/>
        <end position="182"/>
    </location>
</feature>
<comment type="caution">
    <text evidence="3">The sequence shown here is derived from an EMBL/GenBank/DDBJ whole genome shotgun (WGS) entry which is preliminary data.</text>
</comment>
<keyword evidence="2" id="KW-1133">Transmembrane helix</keyword>
<evidence type="ECO:0000256" key="1">
    <source>
        <dbReference type="SAM" id="MobiDB-lite"/>
    </source>
</evidence>
<sequence>MDYGLLRFFHILGAVLIGAGLVGVWMSDLRARQLRRLEPFAEAVRSIAVFYDGLVVPGALLLMVSGGALIATVYGGLDAFRVPWIAGMVALFAFEFIEGNTVTRLYFMRLRRLSRAALEAGRGIAELERAREAAVPAFTHFLDLPLFVLIVALATLRPESWTAFGLGAAVAVTAATALTLLIPRLYPWTLDEAPASPLPAPRGEGAPAPKSKRPPL</sequence>
<name>A0A9X4XK10_9BRAD</name>
<proteinExistence type="predicted"/>
<protein>
    <submittedName>
        <fullName evidence="3">DUF2269 family protein</fullName>
    </submittedName>
</protein>
<keyword evidence="2" id="KW-0472">Membrane</keyword>
<dbReference type="RefSeq" id="WP_155479456.1">
    <property type="nucleotide sequence ID" value="NZ_WNKV01000006.1"/>
</dbReference>